<dbReference type="RefSeq" id="XP_025343126.1">
    <property type="nucleotide sequence ID" value="XM_025488464.1"/>
</dbReference>
<name>A0A2V1AXE2_9ASCO</name>
<dbReference type="EMBL" id="PKFO01000006">
    <property type="protein sequence ID" value="PVH22186.1"/>
    <property type="molecule type" value="Genomic_DNA"/>
</dbReference>
<gene>
    <name evidence="2" type="ORF">CXQ85_004856</name>
</gene>
<organism evidence="2 3">
    <name type="scientific">Candidozyma haemuli</name>
    <dbReference type="NCBI Taxonomy" id="45357"/>
    <lineage>
        <taxon>Eukaryota</taxon>
        <taxon>Fungi</taxon>
        <taxon>Dikarya</taxon>
        <taxon>Ascomycota</taxon>
        <taxon>Saccharomycotina</taxon>
        <taxon>Pichiomycetes</taxon>
        <taxon>Metschnikowiaceae</taxon>
        <taxon>Candidozyma</taxon>
    </lineage>
</organism>
<accession>A0A2V1AXE2</accession>
<comment type="caution">
    <text evidence="2">The sequence shown here is derived from an EMBL/GenBank/DDBJ whole genome shotgun (WGS) entry which is preliminary data.</text>
</comment>
<evidence type="ECO:0000313" key="3">
    <source>
        <dbReference type="Proteomes" id="UP000244309"/>
    </source>
</evidence>
<feature type="compositionally biased region" description="Low complexity" evidence="1">
    <location>
        <begin position="173"/>
        <end position="200"/>
    </location>
</feature>
<proteinExistence type="predicted"/>
<evidence type="ECO:0000313" key="2">
    <source>
        <dbReference type="EMBL" id="PVH22186.1"/>
    </source>
</evidence>
<dbReference type="GeneID" id="37010186"/>
<sequence length="277" mass="29882">MQRTSYFSSYIPANLKDITFIAPLKGSTFGAVLKKPYFGMSSKISACLGHGTPEAARPTTSSGFENVSKHPQAVMAEEEPKNAPKPQLSVSEQCKILVNVCKPFEQPSASSDQYSNGFVSNHLGLQQKQEPPTLEEILLGIFRPMFFKMQNDQDARDREEHEAFMAQARALMSERTGSSTSCTSSDLSSGDSSGLSSPEPLSDDDGWTTVYTGAKPSKAKALVGPSIPSALKTMTKHTKCSVTAYTAASSMSGRSNIKKHNPFEALEIEESPNAALV</sequence>
<feature type="region of interest" description="Disordered" evidence="1">
    <location>
        <begin position="172"/>
        <end position="208"/>
    </location>
</feature>
<dbReference type="Proteomes" id="UP000244309">
    <property type="component" value="Unassembled WGS sequence"/>
</dbReference>
<dbReference type="AlphaFoldDB" id="A0A2V1AXE2"/>
<protein>
    <submittedName>
        <fullName evidence="2">Uncharacterized protein</fullName>
    </submittedName>
</protein>
<reference evidence="2 3" key="1">
    <citation type="submission" date="2017-12" db="EMBL/GenBank/DDBJ databases">
        <title>Genome Sequence of a Multidrug-Resistant Candida haemulonii Isolate from a Patient with Chronic Leg Ulcers in Israel.</title>
        <authorList>
            <person name="Chow N.A."/>
            <person name="Gade L."/>
            <person name="Batra D."/>
            <person name="Rowe L.A."/>
            <person name="Ben-Ami R."/>
            <person name="Loparev V.N."/>
            <person name="Litvintseva A.P."/>
        </authorList>
    </citation>
    <scope>NUCLEOTIDE SEQUENCE [LARGE SCALE GENOMIC DNA]</scope>
    <source>
        <strain evidence="2 3">B11899</strain>
    </source>
</reference>
<evidence type="ECO:0000256" key="1">
    <source>
        <dbReference type="SAM" id="MobiDB-lite"/>
    </source>
</evidence>
<keyword evidence="3" id="KW-1185">Reference proteome</keyword>
<dbReference type="VEuPathDB" id="FungiDB:CXQ85_004856"/>